<dbReference type="GO" id="GO:0006508">
    <property type="term" value="P:proteolysis"/>
    <property type="evidence" value="ECO:0007669"/>
    <property type="project" value="UniProtKB-UniRule"/>
</dbReference>
<evidence type="ECO:0000313" key="13">
    <source>
        <dbReference type="Proteomes" id="UP001161325"/>
    </source>
</evidence>
<dbReference type="AlphaFoldDB" id="A0AA37V056"/>
<feature type="active site" description="Nucleophile" evidence="8">
    <location>
        <position position="991"/>
    </location>
</feature>
<dbReference type="InterPro" id="IPR036034">
    <property type="entry name" value="PDZ_sf"/>
</dbReference>
<gene>
    <name evidence="12" type="ORF">rosag_03130</name>
</gene>
<dbReference type="Gene3D" id="3.30.750.44">
    <property type="match status" value="1"/>
</dbReference>
<evidence type="ECO:0000313" key="12">
    <source>
        <dbReference type="EMBL" id="GLC23800.1"/>
    </source>
</evidence>
<dbReference type="PANTHER" id="PTHR43253">
    <property type="entry name" value="TRICORN PROTEASE HOMOLOG 2-RELATED"/>
    <property type="match status" value="1"/>
</dbReference>
<evidence type="ECO:0000256" key="9">
    <source>
        <dbReference type="PIRSR" id="PIRSR036421-3"/>
    </source>
</evidence>
<feature type="active site" description="Charge relay system" evidence="8">
    <location>
        <position position="774"/>
    </location>
</feature>
<dbReference type="InterPro" id="IPR029045">
    <property type="entry name" value="ClpP/crotonase-like_dom_sf"/>
</dbReference>
<evidence type="ECO:0000259" key="11">
    <source>
        <dbReference type="SMART" id="SM00245"/>
    </source>
</evidence>
<feature type="site" description="Transition state stabilizer; via amide nitrogen" evidence="9">
    <location>
        <position position="992"/>
    </location>
</feature>
<evidence type="ECO:0000256" key="10">
    <source>
        <dbReference type="SAM" id="SignalP"/>
    </source>
</evidence>
<feature type="chain" id="PRO_5041415876" description="Tricorn protease homolog" evidence="10">
    <location>
        <begin position="23"/>
        <end position="1098"/>
    </location>
</feature>
<dbReference type="Pfam" id="PF07676">
    <property type="entry name" value="PD40"/>
    <property type="match status" value="2"/>
</dbReference>
<dbReference type="InterPro" id="IPR005151">
    <property type="entry name" value="Tail-specific_protease"/>
</dbReference>
<keyword evidence="5 7" id="KW-0378">Hydrolase</keyword>
<dbReference type="Gene3D" id="2.120.10.30">
    <property type="entry name" value="TolB, C-terminal domain"/>
    <property type="match status" value="1"/>
</dbReference>
<evidence type="ECO:0000256" key="8">
    <source>
        <dbReference type="PIRSR" id="PIRSR036421-1"/>
    </source>
</evidence>
<dbReference type="Pfam" id="PF14684">
    <property type="entry name" value="Tricorn_C1"/>
    <property type="match status" value="1"/>
</dbReference>
<evidence type="ECO:0000256" key="5">
    <source>
        <dbReference type="ARBA" id="ARBA00022801"/>
    </source>
</evidence>
<keyword evidence="6 7" id="KW-0720">Serine protease</keyword>
<proteinExistence type="inferred from homology"/>
<dbReference type="InterPro" id="IPR011042">
    <property type="entry name" value="6-blade_b-propeller_TolB-like"/>
</dbReference>
<keyword evidence="4 7" id="KW-0645">Protease</keyword>
<dbReference type="CDD" id="cd07562">
    <property type="entry name" value="Peptidase_S41_TRI"/>
    <property type="match status" value="1"/>
</dbReference>
<dbReference type="SUPFAM" id="SSF52096">
    <property type="entry name" value="ClpP/crotonase"/>
    <property type="match status" value="1"/>
</dbReference>
<dbReference type="Pfam" id="PF03572">
    <property type="entry name" value="Peptidase_S41"/>
    <property type="match status" value="1"/>
</dbReference>
<dbReference type="Pfam" id="PF26549">
    <property type="entry name" value="Tricorn_N"/>
    <property type="match status" value="1"/>
</dbReference>
<comment type="function">
    <text evidence="7">Degrades oligopeptides.</text>
</comment>
<comment type="similarity">
    <text evidence="2 7">Belongs to the peptidase S41B family.</text>
</comment>
<comment type="caution">
    <text evidence="12">The sequence shown here is derived from an EMBL/GenBank/DDBJ whole genome shotgun (WGS) entry which is preliminary data.</text>
</comment>
<dbReference type="SMART" id="SM00245">
    <property type="entry name" value="TSPc"/>
    <property type="match status" value="1"/>
</dbReference>
<evidence type="ECO:0000256" key="2">
    <source>
        <dbReference type="ARBA" id="ARBA00008524"/>
    </source>
</evidence>
<keyword evidence="3 7" id="KW-0963">Cytoplasm</keyword>
<comment type="subcellular location">
    <subcellularLocation>
        <location evidence="1 7">Cytoplasm</location>
    </subcellularLocation>
</comment>
<dbReference type="PIRSF" id="PIRSF036421">
    <property type="entry name" value="Tricorn_protease"/>
    <property type="match status" value="1"/>
</dbReference>
<accession>A0AA37V056</accession>
<dbReference type="Gene3D" id="2.120.10.60">
    <property type="entry name" value="Tricorn protease N-terminal domain"/>
    <property type="match status" value="1"/>
</dbReference>
<dbReference type="InterPro" id="IPR012393">
    <property type="entry name" value="Tricorn_protease"/>
</dbReference>
<dbReference type="SUPFAM" id="SSF69304">
    <property type="entry name" value="Tricorn protease N-terminal domain"/>
    <property type="match status" value="1"/>
</dbReference>
<dbReference type="EC" id="3.4.21.-" evidence="7"/>
<sequence>MVTGVLSRAATLLVLAATPALAQDPLWLRYPAISPDGRTIAFAYRGDVWTVPTGGGVAAPLTIDPAHDYHPVWSRDGKWIAFASDRSGNFDVYVMPATGGAARRLTQHSADDVPTDFTPDGSAVTFVSSRMHAQASAAFPAATLPDLYRVPVAGGRETMLLPTAAEAARWSHDGRRLAFHDRKGYEDPWRKHHTSSVTRDVWVVDRASNTYTNLTARAGEDRNPVWGPGDSTLFYLSEADGTSNVYRLSLRDPSRPAQVTRQTRHPVRFLSSSDAGDLAFSWNGELYTLPAGTDAPRKVAVQIRAEMRQQSTQNARMDGAVTELALAPGGKEIALVARGEVFVTSADYGTTKRITSTPGQERSVSFSPDGRCVLYAAERGARWQVLRSCLDRGDEHALSRGTLLKEEVLVSGDFEAFQPSFSPDGKEVAYLENRTALKVLNLATRRTRTVLEPKWNYSYSDGDQWYEWSPDGRWFLVQYFATPRWVGEVGLVDAAGGTPPVNVTQSGYEDAHPRWMMGGKMLLWYSNRLGMRGAAGGGGTQSDVFGALLTREAWDRFNLSKEELEALEEAEKRARSDTAAARIAKGMKDDAKRTPTVAPTLRLELDRIEDRTKRLTIHSSELADAVLTPTGDRLVYLSKFEKGYDLWAHDLRAGETKLLAKLGAEEAGSLAIDSAGAFAYFLADRKPVKIKLADGARSAIAMRPEMVLDPVGERAFEFEHAWRQVREKFYDTTLHGVDWNGYREAYARFLPDIADDFDFAEMVSEMLGELNASHTGMRYRPTNPAADVTASIGAFLDDAWTGAGLRIAEVIAKGPLDRAGSRVAAGTILEAVDGVPLTPERDLAALLNRKADQPVRLALRDASGATRWEEVVKPIAPPALNELLYQRWVKSRREAVARLSGGRVGYVHVRGMNDASYRDVFAEALGRNAGREALVVDTRFNGGGWLHDDLATFLGGQRYLRYVPRGQQVGVEPGDKWVGPSVVLMSEGNYSDAHMFPYTYRHLGLGKLVGMPVPGTGTAVWWERLQNPALVFGIPEVGSLGEDGKFLENLQIEPDILVRNDPTRLAAGEDQQLEAAVKELLRQLETAPKAKAAVSTSR</sequence>
<dbReference type="SUPFAM" id="SSF50156">
    <property type="entry name" value="PDZ domain-like"/>
    <property type="match status" value="1"/>
</dbReference>
<reference evidence="12" key="1">
    <citation type="submission" date="2022-08" db="EMBL/GenBank/DDBJ databases">
        <title>Draft genome sequencing of Roseisolibacter agri AW1220.</title>
        <authorList>
            <person name="Tobiishi Y."/>
            <person name="Tonouchi A."/>
        </authorList>
    </citation>
    <scope>NUCLEOTIDE SEQUENCE</scope>
    <source>
        <strain evidence="12">AW1220</strain>
    </source>
</reference>
<dbReference type="Gene3D" id="2.30.42.10">
    <property type="match status" value="1"/>
</dbReference>
<organism evidence="12 13">
    <name type="scientific">Roseisolibacter agri</name>
    <dbReference type="NCBI Taxonomy" id="2014610"/>
    <lineage>
        <taxon>Bacteria</taxon>
        <taxon>Pseudomonadati</taxon>
        <taxon>Gemmatimonadota</taxon>
        <taxon>Gemmatimonadia</taxon>
        <taxon>Gemmatimonadales</taxon>
        <taxon>Gemmatimonadaceae</taxon>
        <taxon>Roseisolibacter</taxon>
    </lineage>
</organism>
<evidence type="ECO:0000256" key="6">
    <source>
        <dbReference type="ARBA" id="ARBA00022825"/>
    </source>
</evidence>
<feature type="active site" description="Charge relay system" evidence="8">
    <location>
        <position position="1048"/>
    </location>
</feature>
<dbReference type="GO" id="GO:0005737">
    <property type="term" value="C:cytoplasm"/>
    <property type="evidence" value="ECO:0007669"/>
    <property type="project" value="UniProtKB-SubCell"/>
</dbReference>
<dbReference type="Proteomes" id="UP001161325">
    <property type="component" value="Unassembled WGS sequence"/>
</dbReference>
<dbReference type="Gene3D" id="3.90.226.10">
    <property type="entry name" value="2-enoyl-CoA Hydratase, Chain A, domain 1"/>
    <property type="match status" value="1"/>
</dbReference>
<dbReference type="Pfam" id="PF14685">
    <property type="entry name" value="PDZ_Tricorn"/>
    <property type="match status" value="1"/>
</dbReference>
<keyword evidence="13" id="KW-1185">Reference proteome</keyword>
<evidence type="ECO:0000256" key="7">
    <source>
        <dbReference type="PIRNR" id="PIRNR036421"/>
    </source>
</evidence>
<protein>
    <recommendedName>
        <fullName evidence="7">Tricorn protease homolog</fullName>
        <ecNumber evidence="7">3.4.21.-</ecNumber>
    </recommendedName>
</protein>
<dbReference type="EMBL" id="BRXS01000001">
    <property type="protein sequence ID" value="GLC23800.1"/>
    <property type="molecule type" value="Genomic_DNA"/>
</dbReference>
<dbReference type="RefSeq" id="WP_284348244.1">
    <property type="nucleotide sequence ID" value="NZ_BRXS01000001.1"/>
</dbReference>
<evidence type="ECO:0000256" key="4">
    <source>
        <dbReference type="ARBA" id="ARBA00022670"/>
    </source>
</evidence>
<name>A0AA37V056_9BACT</name>
<dbReference type="SUPFAM" id="SSF82171">
    <property type="entry name" value="DPP6 N-terminal domain-like"/>
    <property type="match status" value="1"/>
</dbReference>
<feature type="signal peptide" evidence="10">
    <location>
        <begin position="1"/>
        <end position="22"/>
    </location>
</feature>
<dbReference type="PANTHER" id="PTHR43253:SF1">
    <property type="entry name" value="TRICORN PROTEASE HOMOLOG 2-RELATED"/>
    <property type="match status" value="1"/>
</dbReference>
<dbReference type="InterPro" id="IPR029414">
    <property type="entry name" value="Tricorn_PDZ"/>
</dbReference>
<dbReference type="GO" id="GO:0008236">
    <property type="term" value="F:serine-type peptidase activity"/>
    <property type="evidence" value="ECO:0007669"/>
    <property type="project" value="UniProtKB-UniRule"/>
</dbReference>
<evidence type="ECO:0000256" key="1">
    <source>
        <dbReference type="ARBA" id="ARBA00004496"/>
    </source>
</evidence>
<dbReference type="InterPro" id="IPR028204">
    <property type="entry name" value="Tricorn_C1"/>
</dbReference>
<dbReference type="InterPro" id="IPR011659">
    <property type="entry name" value="WD40"/>
</dbReference>
<evidence type="ECO:0000256" key="3">
    <source>
        <dbReference type="ARBA" id="ARBA00022490"/>
    </source>
</evidence>
<feature type="domain" description="Tail specific protease" evidence="11">
    <location>
        <begin position="852"/>
        <end position="1059"/>
    </location>
</feature>
<keyword evidence="10" id="KW-0732">Signal</keyword>